<organism evidence="6 7">
    <name type="scientific">Pseudoalteromonas piscicida</name>
    <dbReference type="NCBI Taxonomy" id="43662"/>
    <lineage>
        <taxon>Bacteria</taxon>
        <taxon>Pseudomonadati</taxon>
        <taxon>Pseudomonadota</taxon>
        <taxon>Gammaproteobacteria</taxon>
        <taxon>Alteromonadales</taxon>
        <taxon>Pseudoalteromonadaceae</taxon>
        <taxon>Pseudoalteromonas</taxon>
    </lineage>
</organism>
<evidence type="ECO:0000256" key="5">
    <source>
        <dbReference type="HAMAP-Rule" id="MF_00189"/>
    </source>
</evidence>
<comment type="subcellular location">
    <subcellularLocation>
        <location evidence="5">Cell inner membrane</location>
        <topology evidence="5">Multi-pass membrane protein</topology>
    </subcellularLocation>
</comment>
<evidence type="ECO:0000256" key="1">
    <source>
        <dbReference type="ARBA" id="ARBA00022475"/>
    </source>
</evidence>
<comment type="caution">
    <text evidence="5">Lacks conserved residue(s) required for the propagation of feature annotation.</text>
</comment>
<dbReference type="GO" id="GO:0005886">
    <property type="term" value="C:plasma membrane"/>
    <property type="evidence" value="ECO:0007669"/>
    <property type="project" value="UniProtKB-SubCell"/>
</dbReference>
<dbReference type="EMBL" id="NKHF01000101">
    <property type="protein sequence ID" value="PCK29882.1"/>
    <property type="molecule type" value="Genomic_DNA"/>
</dbReference>
<dbReference type="AlphaFoldDB" id="A0A2A5JKA6"/>
<evidence type="ECO:0000313" key="7">
    <source>
        <dbReference type="Proteomes" id="UP000228621"/>
    </source>
</evidence>
<dbReference type="Pfam" id="PF04279">
    <property type="entry name" value="IspA"/>
    <property type="match status" value="1"/>
</dbReference>
<dbReference type="InterPro" id="IPR006008">
    <property type="entry name" value="YciB"/>
</dbReference>
<dbReference type="PANTHER" id="PTHR36917">
    <property type="entry name" value="INTRACELLULAR SEPTATION PROTEIN A-RELATED"/>
    <property type="match status" value="1"/>
</dbReference>
<keyword evidence="2 5" id="KW-0812">Transmembrane</keyword>
<dbReference type="RefSeq" id="WP_099643839.1">
    <property type="nucleotide sequence ID" value="NZ_NKHF01000101.1"/>
</dbReference>
<comment type="function">
    <text evidence="5">Plays a role in cell envelope biogenesis, maintenance of cell envelope integrity and membrane homeostasis.</text>
</comment>
<keyword evidence="4 5" id="KW-0472">Membrane</keyword>
<feature type="transmembrane region" description="Helical" evidence="5">
    <location>
        <begin position="134"/>
        <end position="152"/>
    </location>
</feature>
<evidence type="ECO:0000256" key="2">
    <source>
        <dbReference type="ARBA" id="ARBA00022692"/>
    </source>
</evidence>
<dbReference type="OrthoDB" id="9788219at2"/>
<gene>
    <name evidence="5" type="primary">yciB</name>
    <name evidence="6" type="ORF">CEX98_20385</name>
</gene>
<evidence type="ECO:0000256" key="3">
    <source>
        <dbReference type="ARBA" id="ARBA00022989"/>
    </source>
</evidence>
<protein>
    <recommendedName>
        <fullName evidence="5">Inner membrane-spanning protein YciB</fullName>
    </recommendedName>
</protein>
<keyword evidence="1 5" id="KW-1003">Cell membrane</keyword>
<dbReference type="Proteomes" id="UP000228621">
    <property type="component" value="Unassembled WGS sequence"/>
</dbReference>
<keyword evidence="3 5" id="KW-1133">Transmembrane helix</keyword>
<evidence type="ECO:0000313" key="6">
    <source>
        <dbReference type="EMBL" id="PCK29882.1"/>
    </source>
</evidence>
<dbReference type="PANTHER" id="PTHR36917:SF1">
    <property type="entry name" value="INNER MEMBRANE-SPANNING PROTEIN YCIB"/>
    <property type="match status" value="1"/>
</dbReference>
<keyword evidence="5" id="KW-0997">Cell inner membrane</keyword>
<comment type="caution">
    <text evidence="6">The sequence shown here is derived from an EMBL/GenBank/DDBJ whole genome shotgun (WGS) entry which is preliminary data.</text>
</comment>
<feature type="transmembrane region" description="Helical" evidence="5">
    <location>
        <begin position="51"/>
        <end position="68"/>
    </location>
</feature>
<accession>A0A2A5JKA6</accession>
<feature type="transmembrane region" description="Helical" evidence="5">
    <location>
        <begin position="74"/>
        <end position="96"/>
    </location>
</feature>
<proteinExistence type="inferred from homology"/>
<evidence type="ECO:0000256" key="4">
    <source>
        <dbReference type="ARBA" id="ARBA00023136"/>
    </source>
</evidence>
<reference evidence="7" key="1">
    <citation type="journal article" date="2019" name="Genome Announc.">
        <title>Draft Genome Sequence of Pseudoalteromonas piscicida Strain 36Y ROTHPW, an Hypersaline Seawater Isolate from the South Coast of Sonora, Mexico.</title>
        <authorList>
            <person name="Sanchez-Diaz R."/>
            <person name="Molina-Garza Z.J."/>
            <person name="Cruz-Suarez L.E."/>
            <person name="Selvin J."/>
            <person name="Kiran G.S."/>
            <person name="Ibarra-Gamez J.C."/>
            <person name="Gomez-Gil B."/>
            <person name="Galaviz-Silva L."/>
        </authorList>
    </citation>
    <scope>NUCLEOTIDE SEQUENCE [LARGE SCALE GENOMIC DNA]</scope>
    <source>
        <strain evidence="7">36Y_RITHPW</strain>
    </source>
</reference>
<keyword evidence="7" id="KW-1185">Reference proteome</keyword>
<sequence>MSFLIEYLPLILFFGVYKFVDIFWATGVLIAASLIQVTHQYITKREVAKRHWVFLAIALILGGMTIFFHDEQFIKWKATIVYAILAVTLLVSRYLFNKNLVKTALEGVLSSVAEKENSELKIDLPVKDCDQLNLFWSLLLFSIAALNLYVAYNFSLDFWVNFKVFGLIGITFIALLFTMFRIQKYLPEE</sequence>
<comment type="similarity">
    <text evidence="5">Belongs to the YciB family.</text>
</comment>
<name>A0A2A5JKA6_PSEO7</name>
<feature type="transmembrane region" description="Helical" evidence="5">
    <location>
        <begin position="158"/>
        <end position="180"/>
    </location>
</feature>
<dbReference type="HAMAP" id="MF_00189">
    <property type="entry name" value="YciB"/>
    <property type="match status" value="1"/>
</dbReference>